<evidence type="ECO:0000259" key="1">
    <source>
        <dbReference type="PROSITE" id="PS51819"/>
    </source>
</evidence>
<dbReference type="PROSITE" id="PS51819">
    <property type="entry name" value="VOC"/>
    <property type="match status" value="1"/>
</dbReference>
<reference evidence="2 3" key="1">
    <citation type="submission" date="2015-11" db="EMBL/GenBank/DDBJ databases">
        <title>Genomic analysis of 38 Legionella species identifies large and diverse effector repertoires.</title>
        <authorList>
            <person name="Burstein D."/>
            <person name="Amaro F."/>
            <person name="Zusman T."/>
            <person name="Lifshitz Z."/>
            <person name="Cohen O."/>
            <person name="Gilbert J.A."/>
            <person name="Pupko T."/>
            <person name="Shuman H.A."/>
            <person name="Segal G."/>
        </authorList>
    </citation>
    <scope>NUCLEOTIDE SEQUENCE [LARGE SCALE GENOMIC DNA]</scope>
    <source>
        <strain evidence="2 3">CDC#1442-AUS-E</strain>
    </source>
</reference>
<gene>
    <name evidence="2" type="ORF">Lqui_1621</name>
</gene>
<dbReference type="Gene3D" id="3.10.180.10">
    <property type="entry name" value="2,3-Dihydroxybiphenyl 1,2-Dioxygenase, domain 1"/>
    <property type="match status" value="1"/>
</dbReference>
<keyword evidence="3" id="KW-1185">Reference proteome</keyword>
<feature type="domain" description="VOC" evidence="1">
    <location>
        <begin position="8"/>
        <end position="125"/>
    </location>
</feature>
<sequence length="126" mass="14111">MDQPQIGKFCWNELATPDVSAAKEFYGKLLGWQFTEHDTGDMVYTFIKTAGSDDLGGIWGIPKDRQNEIPPHWMGYILVEDLEEKLEKATELGATVKMPVTPVGEIGYFAILVDPTGAHIALWQNR</sequence>
<protein>
    <submittedName>
        <fullName evidence="2">Glyoxalase/bleomycin resistance protein</fullName>
    </submittedName>
</protein>
<dbReference type="InterPro" id="IPR052164">
    <property type="entry name" value="Anthracycline_SecMetBiosynth"/>
</dbReference>
<dbReference type="Pfam" id="PF00903">
    <property type="entry name" value="Glyoxalase"/>
    <property type="match status" value="1"/>
</dbReference>
<name>A0A0W0XZY7_9GAMM</name>
<dbReference type="PANTHER" id="PTHR33993">
    <property type="entry name" value="GLYOXALASE-RELATED"/>
    <property type="match status" value="1"/>
</dbReference>
<dbReference type="PATRIC" id="fig|45073.5.peg.1713"/>
<dbReference type="STRING" id="45073.Lqui_1621"/>
<comment type="caution">
    <text evidence="2">The sequence shown here is derived from an EMBL/GenBank/DDBJ whole genome shotgun (WGS) entry which is preliminary data.</text>
</comment>
<dbReference type="InterPro" id="IPR029068">
    <property type="entry name" value="Glyas_Bleomycin-R_OHBP_Dase"/>
</dbReference>
<dbReference type="OrthoDB" id="9793039at2"/>
<dbReference type="InterPro" id="IPR004360">
    <property type="entry name" value="Glyas_Fos-R_dOase_dom"/>
</dbReference>
<evidence type="ECO:0000313" key="2">
    <source>
        <dbReference type="EMBL" id="KTD50296.1"/>
    </source>
</evidence>
<dbReference type="Proteomes" id="UP000054618">
    <property type="component" value="Unassembled WGS sequence"/>
</dbReference>
<dbReference type="CDD" id="cd07247">
    <property type="entry name" value="SgaA_N_like"/>
    <property type="match status" value="1"/>
</dbReference>
<evidence type="ECO:0000313" key="3">
    <source>
        <dbReference type="Proteomes" id="UP000054618"/>
    </source>
</evidence>
<dbReference type="AlphaFoldDB" id="A0A0W0XZY7"/>
<dbReference type="SUPFAM" id="SSF54593">
    <property type="entry name" value="Glyoxalase/Bleomycin resistance protein/Dihydroxybiphenyl dioxygenase"/>
    <property type="match status" value="1"/>
</dbReference>
<dbReference type="RefSeq" id="WP_058507723.1">
    <property type="nucleotide sequence ID" value="NZ_CAAAIK010000001.1"/>
</dbReference>
<accession>A0A0W0XZY7</accession>
<dbReference type="InterPro" id="IPR037523">
    <property type="entry name" value="VOC_core"/>
</dbReference>
<dbReference type="PANTHER" id="PTHR33993:SF14">
    <property type="entry name" value="GB|AAF24581.1"/>
    <property type="match status" value="1"/>
</dbReference>
<dbReference type="EMBL" id="LNYS01000008">
    <property type="protein sequence ID" value="KTD50296.1"/>
    <property type="molecule type" value="Genomic_DNA"/>
</dbReference>
<organism evidence="2 3">
    <name type="scientific">Legionella quinlivanii</name>
    <dbReference type="NCBI Taxonomy" id="45073"/>
    <lineage>
        <taxon>Bacteria</taxon>
        <taxon>Pseudomonadati</taxon>
        <taxon>Pseudomonadota</taxon>
        <taxon>Gammaproteobacteria</taxon>
        <taxon>Legionellales</taxon>
        <taxon>Legionellaceae</taxon>
        <taxon>Legionella</taxon>
    </lineage>
</organism>
<proteinExistence type="predicted"/>